<keyword evidence="3" id="KW-1185">Reference proteome</keyword>
<dbReference type="GeneID" id="10644494"/>
<feature type="transmembrane region" description="Helical" evidence="1">
    <location>
        <begin position="35"/>
        <end position="62"/>
    </location>
</feature>
<dbReference type="OrthoDB" id="64436at2157"/>
<feature type="transmembrane region" description="Helical" evidence="1">
    <location>
        <begin position="6"/>
        <end position="23"/>
    </location>
</feature>
<keyword evidence="1" id="KW-0472">Membrane</keyword>
<dbReference type="STRING" id="880724.Metig_1621"/>
<reference evidence="2 3" key="1">
    <citation type="submission" date="2011-05" db="EMBL/GenBank/DDBJ databases">
        <title>Complete sequence of Methanotorris igneus Kol 5.</title>
        <authorList>
            <consortium name="US DOE Joint Genome Institute"/>
            <person name="Lucas S."/>
            <person name="Han J."/>
            <person name="Lapidus A."/>
            <person name="Cheng J.-F."/>
            <person name="Goodwin L."/>
            <person name="Pitluck S."/>
            <person name="Peters L."/>
            <person name="Mikhailova N."/>
            <person name="Chertkov O."/>
            <person name="Han C."/>
            <person name="Tapia R."/>
            <person name="Land M."/>
            <person name="Hauser L."/>
            <person name="Kyrpides N."/>
            <person name="Ivanova N."/>
            <person name="Pagani I."/>
            <person name="Sieprawska-Lupa M."/>
            <person name="Whitman W."/>
            <person name="Woyke T."/>
        </authorList>
    </citation>
    <scope>NUCLEOTIDE SEQUENCE [LARGE SCALE GENOMIC DNA]</scope>
    <source>
        <strain evidence="3">DSM 5666 / JCM 11834 / Kol 5</strain>
    </source>
</reference>
<feature type="transmembrane region" description="Helical" evidence="1">
    <location>
        <begin position="68"/>
        <end position="87"/>
    </location>
</feature>
<dbReference type="HOGENOM" id="CLU_2366257_0_0_2"/>
<dbReference type="Pfam" id="PF09877">
    <property type="entry name" value="EhaL"/>
    <property type="match status" value="1"/>
</dbReference>
<sequence>MLLNIIAFIVGICLGLVYSYSKYKAPYVEKRIDKLALASAIIGGLIFNLSPPIGSLFLGFPLGMRPGYGRMEFLIGVIIAVLIYLSLKI</sequence>
<dbReference type="EMBL" id="CP002737">
    <property type="protein sequence ID" value="AEF97154.1"/>
    <property type="molecule type" value="Genomic_DNA"/>
</dbReference>
<evidence type="ECO:0000313" key="2">
    <source>
        <dbReference type="EMBL" id="AEF97154.1"/>
    </source>
</evidence>
<evidence type="ECO:0000256" key="1">
    <source>
        <dbReference type="SAM" id="Phobius"/>
    </source>
</evidence>
<evidence type="ECO:0000313" key="3">
    <source>
        <dbReference type="Proteomes" id="UP000009227"/>
    </source>
</evidence>
<accession>F6BBE7</accession>
<name>F6BBE7_METIK</name>
<protein>
    <submittedName>
        <fullName evidence="2">Uncharacterized protein</fullName>
    </submittedName>
</protein>
<organism evidence="3">
    <name type="scientific">Methanotorris igneus (strain DSM 5666 / JCM 11834 / Kol 5)</name>
    <dbReference type="NCBI Taxonomy" id="880724"/>
    <lineage>
        <taxon>Archaea</taxon>
        <taxon>Methanobacteriati</taxon>
        <taxon>Methanobacteriota</taxon>
        <taxon>Methanomada group</taxon>
        <taxon>Methanococci</taxon>
        <taxon>Methanococcales</taxon>
        <taxon>Methanocaldococcaceae</taxon>
        <taxon>Methanotorris</taxon>
    </lineage>
</organism>
<keyword evidence="1" id="KW-1133">Transmembrane helix</keyword>
<dbReference type="AlphaFoldDB" id="F6BBE7"/>
<keyword evidence="1" id="KW-0812">Transmembrane</keyword>
<gene>
    <name evidence="2" type="ordered locus">Metig_1621</name>
</gene>
<dbReference type="RefSeq" id="WP_013799747.1">
    <property type="nucleotide sequence ID" value="NC_015562.1"/>
</dbReference>
<proteinExistence type="predicted"/>
<dbReference type="Proteomes" id="UP000009227">
    <property type="component" value="Chromosome"/>
</dbReference>
<dbReference type="InterPro" id="IPR019211">
    <property type="entry name" value="EhaL"/>
</dbReference>
<dbReference type="KEGG" id="mig:Metig_1621"/>